<organism evidence="6 7">
    <name type="scientific">Streptomyces incanus</name>
    <dbReference type="NCBI Taxonomy" id="887453"/>
    <lineage>
        <taxon>Bacteria</taxon>
        <taxon>Bacillati</taxon>
        <taxon>Actinomycetota</taxon>
        <taxon>Actinomycetes</taxon>
        <taxon>Kitasatosporales</taxon>
        <taxon>Streptomycetaceae</taxon>
        <taxon>Streptomyces</taxon>
    </lineage>
</organism>
<sequence>MSSTDVLIVGAGPTGLTLGIDLARRGVTAQVVERENGLFPGSRGKGLQPRTMEIFDDLGVYDAIRAAGGTYPVGMIWRDGERAGEHRMFDPVGTDEDSPYTEPCMIPQWRTQRILLERLEELGGKVAFGRKVTGLTQDEEGVTAHLASGDAVRARYAVAADGGRSAVRRAVGIAMTGEQVDPGPMLVADVRITGLDRDNWHLFPPRDGVDGDGAGGDILAICPLAGTEDFQLITRFAHGTEVDLSLDGIRRVVAARSHLAPEDVTEVRWASDFRPRAALADRFRVGRVFLAGDAAHVHSPAGGQGLNTSVQDAHNLGWKLGAVLREGAGASLLDTYEEERRPIAAQMLSLSTGVHRGEIRRGAATRQLGLGYPESSLTHETRTAPGPLRAGGRAPDATVDGVRLFDAFRGPHWTLLALGMPAPDIDVPVRTVRGPAHDSYGTGLFLVRPDGYVGWAGDTAAAGLPEYLTRFGPRRPPA</sequence>
<dbReference type="RefSeq" id="WP_381216974.1">
    <property type="nucleotide sequence ID" value="NZ_JBHSPC010000084.1"/>
</dbReference>
<protein>
    <submittedName>
        <fullName evidence="6">FAD-dependent monooxygenase</fullName>
    </submittedName>
</protein>
<dbReference type="Gene3D" id="3.30.70.2450">
    <property type="match status" value="1"/>
</dbReference>
<dbReference type="EMBL" id="JBHSPC010000084">
    <property type="protein sequence ID" value="MFC5673326.1"/>
    <property type="molecule type" value="Genomic_DNA"/>
</dbReference>
<dbReference type="Gene3D" id="3.40.30.120">
    <property type="match status" value="1"/>
</dbReference>
<dbReference type="GO" id="GO:0004497">
    <property type="term" value="F:monooxygenase activity"/>
    <property type="evidence" value="ECO:0007669"/>
    <property type="project" value="UniProtKB-KW"/>
</dbReference>
<dbReference type="Pfam" id="PF01494">
    <property type="entry name" value="FAD_binding_3"/>
    <property type="match status" value="1"/>
</dbReference>
<feature type="domain" description="FAD-binding" evidence="5">
    <location>
        <begin position="4"/>
        <end position="349"/>
    </location>
</feature>
<evidence type="ECO:0000256" key="1">
    <source>
        <dbReference type="ARBA" id="ARBA00001974"/>
    </source>
</evidence>
<proteinExistence type="predicted"/>
<keyword evidence="6" id="KW-0503">Monooxygenase</keyword>
<keyword evidence="7" id="KW-1185">Reference proteome</keyword>
<evidence type="ECO:0000256" key="2">
    <source>
        <dbReference type="ARBA" id="ARBA00022630"/>
    </source>
</evidence>
<evidence type="ECO:0000313" key="6">
    <source>
        <dbReference type="EMBL" id="MFC5673326.1"/>
    </source>
</evidence>
<dbReference type="PANTHER" id="PTHR43004:SF19">
    <property type="entry name" value="BINDING MONOOXYGENASE, PUTATIVE (JCVI)-RELATED"/>
    <property type="match status" value="1"/>
</dbReference>
<evidence type="ECO:0000259" key="5">
    <source>
        <dbReference type="Pfam" id="PF01494"/>
    </source>
</evidence>
<dbReference type="SUPFAM" id="SSF51905">
    <property type="entry name" value="FAD/NAD(P)-binding domain"/>
    <property type="match status" value="1"/>
</dbReference>
<dbReference type="Gene3D" id="3.50.50.60">
    <property type="entry name" value="FAD/NAD(P)-binding domain"/>
    <property type="match status" value="1"/>
</dbReference>
<dbReference type="InterPro" id="IPR050641">
    <property type="entry name" value="RIFMO-like"/>
</dbReference>
<feature type="region of interest" description="Disordered" evidence="4">
    <location>
        <begin position="376"/>
        <end position="395"/>
    </location>
</feature>
<dbReference type="InterPro" id="IPR002938">
    <property type="entry name" value="FAD-bd"/>
</dbReference>
<comment type="cofactor">
    <cofactor evidence="1">
        <name>FAD</name>
        <dbReference type="ChEBI" id="CHEBI:57692"/>
    </cofactor>
</comment>
<evidence type="ECO:0000313" key="7">
    <source>
        <dbReference type="Proteomes" id="UP001596183"/>
    </source>
</evidence>
<dbReference type="PRINTS" id="PR00420">
    <property type="entry name" value="RNGMNOXGNASE"/>
</dbReference>
<dbReference type="NCBIfam" id="NF004832">
    <property type="entry name" value="PRK06184.1"/>
    <property type="match status" value="1"/>
</dbReference>
<dbReference type="Proteomes" id="UP001596183">
    <property type="component" value="Unassembled WGS sequence"/>
</dbReference>
<keyword evidence="3" id="KW-0274">FAD</keyword>
<gene>
    <name evidence="6" type="ORF">ACFP2V_25430</name>
</gene>
<comment type="caution">
    <text evidence="6">The sequence shown here is derived from an EMBL/GenBank/DDBJ whole genome shotgun (WGS) entry which is preliminary data.</text>
</comment>
<keyword evidence="6" id="KW-0560">Oxidoreductase</keyword>
<evidence type="ECO:0000256" key="4">
    <source>
        <dbReference type="SAM" id="MobiDB-lite"/>
    </source>
</evidence>
<reference evidence="7" key="1">
    <citation type="journal article" date="2019" name="Int. J. Syst. Evol. Microbiol.">
        <title>The Global Catalogue of Microorganisms (GCM) 10K type strain sequencing project: providing services to taxonomists for standard genome sequencing and annotation.</title>
        <authorList>
            <consortium name="The Broad Institute Genomics Platform"/>
            <consortium name="The Broad Institute Genome Sequencing Center for Infectious Disease"/>
            <person name="Wu L."/>
            <person name="Ma J."/>
        </authorList>
    </citation>
    <scope>NUCLEOTIDE SEQUENCE [LARGE SCALE GENOMIC DNA]</scope>
    <source>
        <strain evidence="7">JCM 13852</strain>
    </source>
</reference>
<evidence type="ECO:0000256" key="3">
    <source>
        <dbReference type="ARBA" id="ARBA00022827"/>
    </source>
</evidence>
<dbReference type="Pfam" id="PF21274">
    <property type="entry name" value="Rng_hyd_C"/>
    <property type="match status" value="1"/>
</dbReference>
<name>A0ABW0XSK4_9ACTN</name>
<dbReference type="PANTHER" id="PTHR43004">
    <property type="entry name" value="TRK SYSTEM POTASSIUM UPTAKE PROTEIN"/>
    <property type="match status" value="1"/>
</dbReference>
<dbReference type="InterPro" id="IPR036188">
    <property type="entry name" value="FAD/NAD-bd_sf"/>
</dbReference>
<keyword evidence="2" id="KW-0285">Flavoprotein</keyword>
<accession>A0ABW0XSK4</accession>